<accession>A0A0F8YF31</accession>
<name>A0A0F8YF31_9ZZZZ</name>
<dbReference type="AlphaFoldDB" id="A0A0F8YF31"/>
<proteinExistence type="predicted"/>
<comment type="caution">
    <text evidence="1">The sequence shown here is derived from an EMBL/GenBank/DDBJ whole genome shotgun (WGS) entry which is preliminary data.</text>
</comment>
<gene>
    <name evidence="1" type="ORF">LCGC14_3163020</name>
</gene>
<protein>
    <submittedName>
        <fullName evidence="1">Uncharacterized protein</fullName>
    </submittedName>
</protein>
<reference evidence="1" key="1">
    <citation type="journal article" date="2015" name="Nature">
        <title>Complex archaea that bridge the gap between prokaryotes and eukaryotes.</title>
        <authorList>
            <person name="Spang A."/>
            <person name="Saw J.H."/>
            <person name="Jorgensen S.L."/>
            <person name="Zaremba-Niedzwiedzka K."/>
            <person name="Martijn J."/>
            <person name="Lind A.E."/>
            <person name="van Eijk R."/>
            <person name="Schleper C."/>
            <person name="Guy L."/>
            <person name="Ettema T.J."/>
        </authorList>
    </citation>
    <scope>NUCLEOTIDE SEQUENCE</scope>
</reference>
<evidence type="ECO:0000313" key="1">
    <source>
        <dbReference type="EMBL" id="KKK46661.1"/>
    </source>
</evidence>
<dbReference type="EMBL" id="LAZR01069967">
    <property type="protein sequence ID" value="KKK46661.1"/>
    <property type="molecule type" value="Genomic_DNA"/>
</dbReference>
<feature type="non-terminal residue" evidence="1">
    <location>
        <position position="1"/>
    </location>
</feature>
<sequence length="255" mass="26413">AILTRYQLEAEKGSGFVPMNCGQEVYDYVKITDSRQGDTRVGNIGYLNRTFTPGKIPVLEFRFGSIALGGVMGILPPGVGSGGLTMAMLQPIFTVIYDALNDIITFIQESSTYLPLAGGTMTGNIAMCSNKVTGLAAPTSANDAVRKAYADLFLLLAGGTMSGAIAMGSNKITGLAAGSASGDALRYEQLISLYLLLTGGTLSGDLTLANGADILPENTGGANVGSSAKEVGEVHTDKLYASVRSKISVGTAMYD</sequence>
<organism evidence="1">
    <name type="scientific">marine sediment metagenome</name>
    <dbReference type="NCBI Taxonomy" id="412755"/>
    <lineage>
        <taxon>unclassified sequences</taxon>
        <taxon>metagenomes</taxon>
        <taxon>ecological metagenomes</taxon>
    </lineage>
</organism>